<reference evidence="1 2" key="1">
    <citation type="submission" date="2024-03" db="EMBL/GenBank/DDBJ databases">
        <title>Bacilli Hybrid Assemblies.</title>
        <authorList>
            <person name="Kovac J."/>
        </authorList>
    </citation>
    <scope>NUCLEOTIDE SEQUENCE [LARGE SCALE GENOMIC DNA]</scope>
    <source>
        <strain evidence="1 2">FSL M8-0022</strain>
    </source>
</reference>
<organism evidence="1 2">
    <name type="scientific">Caldifermentibacillus hisashii</name>
    <dbReference type="NCBI Taxonomy" id="996558"/>
    <lineage>
        <taxon>Bacteria</taxon>
        <taxon>Bacillati</taxon>
        <taxon>Bacillota</taxon>
        <taxon>Bacilli</taxon>
        <taxon>Bacillales</taxon>
        <taxon>Bacillaceae</taxon>
        <taxon>Caldifermentibacillus</taxon>
    </lineage>
</organism>
<dbReference type="Proteomes" id="UP001459714">
    <property type="component" value="Unassembled WGS sequence"/>
</dbReference>
<keyword evidence="2" id="KW-1185">Reference proteome</keyword>
<evidence type="ECO:0000313" key="1">
    <source>
        <dbReference type="EMBL" id="MEL3959458.1"/>
    </source>
</evidence>
<protein>
    <submittedName>
        <fullName evidence="1">Uncharacterized protein</fullName>
    </submittedName>
</protein>
<comment type="caution">
    <text evidence="1">The sequence shown here is derived from an EMBL/GenBank/DDBJ whole genome shotgun (WGS) entry which is preliminary data.</text>
</comment>
<accession>A0ABU9K2T7</accession>
<name>A0ABU9K2T7_9BACI</name>
<gene>
    <name evidence="1" type="ORF">NST17_20110</name>
</gene>
<proteinExistence type="predicted"/>
<dbReference type="EMBL" id="JBBYAK010000002">
    <property type="protein sequence ID" value="MEL3959458.1"/>
    <property type="molecule type" value="Genomic_DNA"/>
</dbReference>
<evidence type="ECO:0000313" key="2">
    <source>
        <dbReference type="Proteomes" id="UP001459714"/>
    </source>
</evidence>
<dbReference type="RefSeq" id="WP_342021093.1">
    <property type="nucleotide sequence ID" value="NZ_JBBYAK010000002.1"/>
</dbReference>
<sequence length="158" mass="18990">MKTLDAPVYEIKQDSEWYKKEIKRQKDTDNFFKILIDKYGIGRGFAFLHSEYFGVYEGTEAFKLLKDDVLKNGDKNGFHSFKKKSKYYEPIKYLIEQIEKISPFKTHDVFGLNNVKATQWVGDRWFFQIKNEELIKNKEEIFPIEYKEYLKVVMENLD</sequence>